<reference evidence="1" key="1">
    <citation type="journal article" date="2019" name="Nat. Med.">
        <title>A library of human gut bacterial isolates paired with longitudinal multiomics data enables mechanistic microbiome research.</title>
        <authorList>
            <person name="Poyet M."/>
            <person name="Groussin M."/>
            <person name="Gibbons S.M."/>
            <person name="Avila-Pacheco J."/>
            <person name="Jiang X."/>
            <person name="Kearney S.M."/>
            <person name="Perrotta A.R."/>
            <person name="Berdy B."/>
            <person name="Zhao S."/>
            <person name="Lieberman T.D."/>
            <person name="Swanson P.K."/>
            <person name="Smith M."/>
            <person name="Roesemann S."/>
            <person name="Alexander J.E."/>
            <person name="Rich S.A."/>
            <person name="Livny J."/>
            <person name="Vlamakis H."/>
            <person name="Clish C."/>
            <person name="Bullock K."/>
            <person name="Deik A."/>
            <person name="Scott J."/>
            <person name="Pierce K.A."/>
            <person name="Xavier R.J."/>
            <person name="Alm E.J."/>
        </authorList>
    </citation>
    <scope>NUCLEOTIDE SEQUENCE</scope>
    <source>
        <strain evidence="1">BIOML-A4</strain>
    </source>
</reference>
<organism evidence="1">
    <name type="scientific">Parabacteroides goldsteinii</name>
    <dbReference type="NCBI Taxonomy" id="328812"/>
    <lineage>
        <taxon>Bacteria</taxon>
        <taxon>Pseudomonadati</taxon>
        <taxon>Bacteroidota</taxon>
        <taxon>Bacteroidia</taxon>
        <taxon>Bacteroidales</taxon>
        <taxon>Tannerellaceae</taxon>
        <taxon>Parabacteroides</taxon>
    </lineage>
</organism>
<comment type="caution">
    <text evidence="1">The sequence shown here is derived from an EMBL/GenBank/DDBJ whole genome shotgun (WGS) entry which is preliminary data.</text>
</comment>
<sequence length="222" mass="24075">MTILQLIIAACVAAGVPEKFAERIQKTFKIEKEESIEGCVALFKENILPAISEAEQAAQADAKAAAIVEYEKNHGLKDGKPIQNPTPPNPAIPDLSKLSPELQAYFSTQQKQIGDLTDLVKGLAISQQKNQKTELVRAKMKGKIDDDFIDDYIGRVNLDAENLDAEVEAQVKSYGDMAKKFITKAVAEGNYIPAAGGVSDSEFDSFLSSGNEDAPAFKGREL</sequence>
<gene>
    <name evidence="1" type="ORF">GKE01_24940</name>
</gene>
<evidence type="ECO:0000313" key="1">
    <source>
        <dbReference type="EMBL" id="MRY14679.1"/>
    </source>
</evidence>
<protein>
    <submittedName>
        <fullName evidence="1">Uncharacterized protein</fullName>
    </submittedName>
</protein>
<dbReference type="AlphaFoldDB" id="A0A6G1ZL77"/>
<proteinExistence type="predicted"/>
<name>A0A6G1ZL77_9BACT</name>
<dbReference type="EMBL" id="WKLP01000060">
    <property type="protein sequence ID" value="MRY14679.1"/>
    <property type="molecule type" value="Genomic_DNA"/>
</dbReference>
<accession>A0A6G1ZL77</accession>
<dbReference type="RefSeq" id="WP_010803621.1">
    <property type="nucleotide sequence ID" value="NZ_CAJSYT010000001.1"/>
</dbReference>